<protein>
    <submittedName>
        <fullName evidence="2">Uncharacterized protein</fullName>
    </submittedName>
</protein>
<feature type="transmembrane region" description="Helical" evidence="1">
    <location>
        <begin position="20"/>
        <end position="51"/>
    </location>
</feature>
<keyword evidence="1" id="KW-1133">Transmembrane helix</keyword>
<dbReference type="RefSeq" id="WP_232060274.1">
    <property type="nucleotide sequence ID" value="NZ_AP022843.1"/>
</dbReference>
<evidence type="ECO:0000313" key="2">
    <source>
        <dbReference type="EMBL" id="BCB09352.1"/>
    </source>
</evidence>
<sequence>MARTTLDSTQLANFNRRGLAAYALGAGAAYLSPLLPPLVGVVVAAVSYAVLLRLNHATLSDTSPSTAKQ</sequence>
<dbReference type="Proteomes" id="UP000502259">
    <property type="component" value="Chromosome"/>
</dbReference>
<name>A0A6F8U794_9GAMM</name>
<reference evidence="2 3" key="1">
    <citation type="submission" date="2020-03" db="EMBL/GenBank/DDBJ databases">
        <title>Complete Genome Sequence of Halomonas hydrothermalis Strain Slthf2, Halophilic Bacterium Isolated from Deep-Sea Hydrothermal-Vent Environments.</title>
        <authorList>
            <person name="Takeyama N."/>
            <person name="Huang M."/>
            <person name="Sato K."/>
            <person name="Galipon J."/>
            <person name="Arakawa K."/>
        </authorList>
    </citation>
    <scope>NUCLEOTIDE SEQUENCE [LARGE SCALE GENOMIC DNA]</scope>
    <source>
        <strain evidence="2 3">Slthf2</strain>
    </source>
</reference>
<evidence type="ECO:0000256" key="1">
    <source>
        <dbReference type="SAM" id="Phobius"/>
    </source>
</evidence>
<organism evidence="2 3">
    <name type="scientific">Halomonas hydrothermalis</name>
    <dbReference type="NCBI Taxonomy" id="115561"/>
    <lineage>
        <taxon>Bacteria</taxon>
        <taxon>Pseudomonadati</taxon>
        <taxon>Pseudomonadota</taxon>
        <taxon>Gammaproteobacteria</taxon>
        <taxon>Oceanospirillales</taxon>
        <taxon>Halomonadaceae</taxon>
        <taxon>Halomonas</taxon>
    </lineage>
</organism>
<proteinExistence type="predicted"/>
<keyword evidence="3" id="KW-1185">Reference proteome</keyword>
<gene>
    <name evidence="2" type="ORF">HHSLTHF2_32420</name>
</gene>
<dbReference type="EMBL" id="AP022843">
    <property type="protein sequence ID" value="BCB09352.1"/>
    <property type="molecule type" value="Genomic_DNA"/>
</dbReference>
<keyword evidence="1" id="KW-0812">Transmembrane</keyword>
<dbReference type="AlphaFoldDB" id="A0A6F8U794"/>
<accession>A0A6F8U794</accession>
<evidence type="ECO:0000313" key="3">
    <source>
        <dbReference type="Proteomes" id="UP000502259"/>
    </source>
</evidence>
<keyword evidence="1" id="KW-0472">Membrane</keyword>